<dbReference type="RefSeq" id="WP_071643523.1">
    <property type="nucleotide sequence ID" value="NZ_JACSPX010000001.1"/>
</dbReference>
<name>A0ABR8W2K4_9MICO</name>
<proteinExistence type="predicted"/>
<feature type="transmembrane region" description="Helical" evidence="1">
    <location>
        <begin position="21"/>
        <end position="40"/>
    </location>
</feature>
<accession>A0ABR8W2K4</accession>
<organism evidence="2 3">
    <name type="scientific">Microbacterium commune</name>
    <dbReference type="NCBI Taxonomy" id="2762219"/>
    <lineage>
        <taxon>Bacteria</taxon>
        <taxon>Bacillati</taxon>
        <taxon>Actinomycetota</taxon>
        <taxon>Actinomycetes</taxon>
        <taxon>Micrococcales</taxon>
        <taxon>Microbacteriaceae</taxon>
        <taxon>Microbacterium</taxon>
    </lineage>
</organism>
<feature type="transmembrane region" description="Helical" evidence="1">
    <location>
        <begin position="101"/>
        <end position="122"/>
    </location>
</feature>
<evidence type="ECO:0000313" key="3">
    <source>
        <dbReference type="Proteomes" id="UP000611521"/>
    </source>
</evidence>
<dbReference type="Proteomes" id="UP000611521">
    <property type="component" value="Unassembled WGS sequence"/>
</dbReference>
<reference evidence="2 3" key="1">
    <citation type="submission" date="2020-08" db="EMBL/GenBank/DDBJ databases">
        <title>A Genomic Blueprint of the Chicken Gut Microbiome.</title>
        <authorList>
            <person name="Gilroy R."/>
            <person name="Ravi A."/>
            <person name="Getino M."/>
            <person name="Pursley I."/>
            <person name="Horton D.L."/>
            <person name="Alikhan N.-F."/>
            <person name="Baker D."/>
            <person name="Gharbi K."/>
            <person name="Hall N."/>
            <person name="Watson M."/>
            <person name="Adriaenssens E.M."/>
            <person name="Foster-Nyarko E."/>
            <person name="Jarju S."/>
            <person name="Secka A."/>
            <person name="Antonio M."/>
            <person name="Oren A."/>
            <person name="Chaudhuri R."/>
            <person name="La Ragione R.M."/>
            <person name="Hildebrand F."/>
            <person name="Pallen M.J."/>
        </authorList>
    </citation>
    <scope>NUCLEOTIDE SEQUENCE [LARGE SCALE GENOMIC DNA]</scope>
    <source>
        <strain evidence="2 3">Re1</strain>
    </source>
</reference>
<keyword evidence="1" id="KW-0472">Membrane</keyword>
<comment type="caution">
    <text evidence="2">The sequence shown here is derived from an EMBL/GenBank/DDBJ whole genome shotgun (WGS) entry which is preliminary data.</text>
</comment>
<feature type="transmembrane region" description="Helical" evidence="1">
    <location>
        <begin position="77"/>
        <end position="95"/>
    </location>
</feature>
<dbReference type="Pfam" id="PF10823">
    <property type="entry name" value="DUF2568"/>
    <property type="match status" value="1"/>
</dbReference>
<evidence type="ECO:0000256" key="1">
    <source>
        <dbReference type="SAM" id="Phobius"/>
    </source>
</evidence>
<evidence type="ECO:0000313" key="2">
    <source>
        <dbReference type="EMBL" id="MBD8011227.1"/>
    </source>
</evidence>
<sequence length="123" mass="13181">MSQNTAAEPGVQRPTITPLDIVRVLVLIAALASLALWGFGEWPMPWSIVVGIGAPVATLLIWALFLSPRPVLRLHPFLRAVVEVLIYVGVTLAWWSMGQAWAGIAFAVVAVTSGVIAGRRALD</sequence>
<keyword evidence="1" id="KW-1133">Transmembrane helix</keyword>
<gene>
    <name evidence="2" type="ORF">H9633_02795</name>
</gene>
<protein>
    <submittedName>
        <fullName evidence="2">YrdB family protein</fullName>
    </submittedName>
</protein>
<keyword evidence="3" id="KW-1185">Reference proteome</keyword>
<feature type="transmembrane region" description="Helical" evidence="1">
    <location>
        <begin position="46"/>
        <end position="65"/>
    </location>
</feature>
<dbReference type="InterPro" id="IPR021214">
    <property type="entry name" value="DUF2568"/>
</dbReference>
<keyword evidence="1" id="KW-0812">Transmembrane</keyword>
<dbReference type="EMBL" id="JACSPX010000001">
    <property type="protein sequence ID" value="MBD8011227.1"/>
    <property type="molecule type" value="Genomic_DNA"/>
</dbReference>